<dbReference type="AlphaFoldDB" id="A0A9D4H7I4"/>
<evidence type="ECO:0000313" key="2">
    <source>
        <dbReference type="EMBL" id="KAH3828416.1"/>
    </source>
</evidence>
<accession>A0A9D4H7I4</accession>
<dbReference type="Proteomes" id="UP000828390">
    <property type="component" value="Unassembled WGS sequence"/>
</dbReference>
<name>A0A9D4H7I4_DREPO</name>
<gene>
    <name evidence="2" type="ORF">DPMN_130375</name>
</gene>
<evidence type="ECO:0000313" key="3">
    <source>
        <dbReference type="Proteomes" id="UP000828390"/>
    </source>
</evidence>
<feature type="region of interest" description="Disordered" evidence="1">
    <location>
        <begin position="43"/>
        <end position="63"/>
    </location>
</feature>
<protein>
    <submittedName>
        <fullName evidence="2">Uncharacterized protein</fullName>
    </submittedName>
</protein>
<proteinExistence type="predicted"/>
<comment type="caution">
    <text evidence="2">The sequence shown here is derived from an EMBL/GenBank/DDBJ whole genome shotgun (WGS) entry which is preliminary data.</text>
</comment>
<keyword evidence="3" id="KW-1185">Reference proteome</keyword>
<reference evidence="2" key="1">
    <citation type="journal article" date="2019" name="bioRxiv">
        <title>The Genome of the Zebra Mussel, Dreissena polymorpha: A Resource for Invasive Species Research.</title>
        <authorList>
            <person name="McCartney M.A."/>
            <person name="Auch B."/>
            <person name="Kono T."/>
            <person name="Mallez S."/>
            <person name="Zhang Y."/>
            <person name="Obille A."/>
            <person name="Becker A."/>
            <person name="Abrahante J.E."/>
            <person name="Garbe J."/>
            <person name="Badalamenti J.P."/>
            <person name="Herman A."/>
            <person name="Mangelson H."/>
            <person name="Liachko I."/>
            <person name="Sullivan S."/>
            <person name="Sone E.D."/>
            <person name="Koren S."/>
            <person name="Silverstein K.A.T."/>
            <person name="Beckman K.B."/>
            <person name="Gohl D.M."/>
        </authorList>
    </citation>
    <scope>NUCLEOTIDE SEQUENCE</scope>
    <source>
        <strain evidence="2">Duluth1</strain>
        <tissue evidence="2">Whole animal</tissue>
    </source>
</reference>
<organism evidence="2 3">
    <name type="scientific">Dreissena polymorpha</name>
    <name type="common">Zebra mussel</name>
    <name type="synonym">Mytilus polymorpha</name>
    <dbReference type="NCBI Taxonomy" id="45954"/>
    <lineage>
        <taxon>Eukaryota</taxon>
        <taxon>Metazoa</taxon>
        <taxon>Spiralia</taxon>
        <taxon>Lophotrochozoa</taxon>
        <taxon>Mollusca</taxon>
        <taxon>Bivalvia</taxon>
        <taxon>Autobranchia</taxon>
        <taxon>Heteroconchia</taxon>
        <taxon>Euheterodonta</taxon>
        <taxon>Imparidentia</taxon>
        <taxon>Neoheterodontei</taxon>
        <taxon>Myida</taxon>
        <taxon>Dreissenoidea</taxon>
        <taxon>Dreissenidae</taxon>
        <taxon>Dreissena</taxon>
    </lineage>
</organism>
<evidence type="ECO:0000256" key="1">
    <source>
        <dbReference type="SAM" id="MobiDB-lite"/>
    </source>
</evidence>
<sequence length="167" mass="18755">MQGPPEHTSLTSFVALEHILDLISALHGSRDRVPEPKRAGLRTFGDIFSGKKGTETGGQTWRMQGPPEHTSLTSFVALEHILDLISALHGSRDRVTDPKRAGLQTFGDTFTVKDKTGGRTYLFFHRKRHRDGRSIVAHALPTGEHKSAKFRRSKTYSRSHKFVTWLP</sequence>
<reference evidence="2" key="2">
    <citation type="submission" date="2020-11" db="EMBL/GenBank/DDBJ databases">
        <authorList>
            <person name="McCartney M.A."/>
            <person name="Auch B."/>
            <person name="Kono T."/>
            <person name="Mallez S."/>
            <person name="Becker A."/>
            <person name="Gohl D.M."/>
            <person name="Silverstein K.A.T."/>
            <person name="Koren S."/>
            <person name="Bechman K.B."/>
            <person name="Herman A."/>
            <person name="Abrahante J.E."/>
            <person name="Garbe J."/>
        </authorList>
    </citation>
    <scope>NUCLEOTIDE SEQUENCE</scope>
    <source>
        <strain evidence="2">Duluth1</strain>
        <tissue evidence="2">Whole animal</tissue>
    </source>
</reference>
<dbReference type="EMBL" id="JAIWYP010000005">
    <property type="protein sequence ID" value="KAH3828416.1"/>
    <property type="molecule type" value="Genomic_DNA"/>
</dbReference>